<dbReference type="AlphaFoldDB" id="A0A8T0HDW5"/>
<name>A0A8T0HDW5_CERPU</name>
<gene>
    <name evidence="1" type="ORF">KC19_6G066500</name>
</gene>
<evidence type="ECO:0000313" key="2">
    <source>
        <dbReference type="Proteomes" id="UP000822688"/>
    </source>
</evidence>
<accession>A0A8T0HDW5</accession>
<comment type="caution">
    <text evidence="1">The sequence shown here is derived from an EMBL/GenBank/DDBJ whole genome shotgun (WGS) entry which is preliminary data.</text>
</comment>
<protein>
    <submittedName>
        <fullName evidence="1">Uncharacterized protein</fullName>
    </submittedName>
</protein>
<dbReference type="Proteomes" id="UP000822688">
    <property type="component" value="Chromosome 6"/>
</dbReference>
<sequence>MSILPIPNPQARDVLLFVCITLLRDETLHFTPASSCLRSCLCDVSRRSCPLEDGFTDRERSGFQGRSRSQGRKWNLGTLRKREDDELRV</sequence>
<dbReference type="EMBL" id="CM026427">
    <property type="protein sequence ID" value="KAG0569125.1"/>
    <property type="molecule type" value="Genomic_DNA"/>
</dbReference>
<organism evidence="1 2">
    <name type="scientific">Ceratodon purpureus</name>
    <name type="common">Fire moss</name>
    <name type="synonym">Dicranum purpureum</name>
    <dbReference type="NCBI Taxonomy" id="3225"/>
    <lineage>
        <taxon>Eukaryota</taxon>
        <taxon>Viridiplantae</taxon>
        <taxon>Streptophyta</taxon>
        <taxon>Embryophyta</taxon>
        <taxon>Bryophyta</taxon>
        <taxon>Bryophytina</taxon>
        <taxon>Bryopsida</taxon>
        <taxon>Dicranidae</taxon>
        <taxon>Pseudoditrichales</taxon>
        <taxon>Ditrichaceae</taxon>
        <taxon>Ceratodon</taxon>
    </lineage>
</organism>
<evidence type="ECO:0000313" key="1">
    <source>
        <dbReference type="EMBL" id="KAG0569125.1"/>
    </source>
</evidence>
<reference evidence="1 2" key="1">
    <citation type="submission" date="2020-06" db="EMBL/GenBank/DDBJ databases">
        <title>WGS assembly of Ceratodon purpureus strain R40.</title>
        <authorList>
            <person name="Carey S.B."/>
            <person name="Jenkins J."/>
            <person name="Shu S."/>
            <person name="Lovell J.T."/>
            <person name="Sreedasyam A."/>
            <person name="Maumus F."/>
            <person name="Tiley G.P."/>
            <person name="Fernandez-Pozo N."/>
            <person name="Barry K."/>
            <person name="Chen C."/>
            <person name="Wang M."/>
            <person name="Lipzen A."/>
            <person name="Daum C."/>
            <person name="Saski C.A."/>
            <person name="Payton A.C."/>
            <person name="Mcbreen J.C."/>
            <person name="Conrad R.E."/>
            <person name="Kollar L.M."/>
            <person name="Olsson S."/>
            <person name="Huttunen S."/>
            <person name="Landis J.B."/>
            <person name="Wickett N.J."/>
            <person name="Johnson M.G."/>
            <person name="Rensing S.A."/>
            <person name="Grimwood J."/>
            <person name="Schmutz J."/>
            <person name="Mcdaniel S.F."/>
        </authorList>
    </citation>
    <scope>NUCLEOTIDE SEQUENCE [LARGE SCALE GENOMIC DNA]</scope>
    <source>
        <strain evidence="1 2">R40</strain>
    </source>
</reference>
<proteinExistence type="predicted"/>
<keyword evidence="2" id="KW-1185">Reference proteome</keyword>